<comment type="caution">
    <text evidence="1">The sequence shown here is derived from an EMBL/GenBank/DDBJ whole genome shotgun (WGS) entry which is preliminary data.</text>
</comment>
<dbReference type="AlphaFoldDB" id="A0A1T0CKU7"/>
<dbReference type="EMBL" id="MUYU01000023">
    <property type="protein sequence ID" value="OOS22978.1"/>
    <property type="molecule type" value="Genomic_DNA"/>
</dbReference>
<sequence>MSEVASAVNTLRYFHGQAMFVYCQYQYQYQEGKLNNAELWGDTTSGYDPDNRWGDGGQLVLKERFQHAFDYIIKHSPNGKPLTQADFDAAEVKDLLAQGFQTTDTENFYLLPGWVLPFCDPSLLVRISNYDGLGEEQTFAEYEKANDGCIGHQNVGVFVTSGN</sequence>
<keyword evidence="2" id="KW-1185">Reference proteome</keyword>
<evidence type="ECO:0000313" key="2">
    <source>
        <dbReference type="Proteomes" id="UP000189800"/>
    </source>
</evidence>
<dbReference type="RefSeq" id="WP_078254715.1">
    <property type="nucleotide sequence ID" value="NZ_MUYU01000023.1"/>
</dbReference>
<reference evidence="1 2" key="1">
    <citation type="submission" date="2017-02" db="EMBL/GenBank/DDBJ databases">
        <title>Draft genome sequence of Moraxella pluranimalium CCUG 54913T type strain.</title>
        <authorList>
            <person name="Salva-Serra F."/>
            <person name="Engstrom-Jakobsson H."/>
            <person name="Thorell K."/>
            <person name="Jaen-Luchoro D."/>
            <person name="Gonzales-Siles L."/>
            <person name="Karlsson R."/>
            <person name="Yazdan S."/>
            <person name="Boulund F."/>
            <person name="Johnning A."/>
            <person name="Engstrand L."/>
            <person name="Kristiansson E."/>
            <person name="Moore E."/>
        </authorList>
    </citation>
    <scope>NUCLEOTIDE SEQUENCE [LARGE SCALE GENOMIC DNA]</scope>
    <source>
        <strain evidence="1 2">CCUG 54913</strain>
    </source>
</reference>
<accession>A0A1T0CKU7</accession>
<proteinExistence type="predicted"/>
<evidence type="ECO:0000313" key="1">
    <source>
        <dbReference type="EMBL" id="OOS22978.1"/>
    </source>
</evidence>
<organism evidence="1 2">
    <name type="scientific">Moraxella pluranimalium</name>
    <dbReference type="NCBI Taxonomy" id="470453"/>
    <lineage>
        <taxon>Bacteria</taxon>
        <taxon>Pseudomonadati</taxon>
        <taxon>Pseudomonadota</taxon>
        <taxon>Gammaproteobacteria</taxon>
        <taxon>Moraxellales</taxon>
        <taxon>Moraxellaceae</taxon>
        <taxon>Moraxella</taxon>
    </lineage>
</organism>
<gene>
    <name evidence="1" type="ORF">B0680_08720</name>
</gene>
<dbReference type="STRING" id="470453.B0680_08720"/>
<name>A0A1T0CKU7_9GAMM</name>
<protein>
    <submittedName>
        <fullName evidence="1">Uncharacterized protein</fullName>
    </submittedName>
</protein>
<dbReference type="Proteomes" id="UP000189800">
    <property type="component" value="Unassembled WGS sequence"/>
</dbReference>